<dbReference type="Gene3D" id="1.10.1220.170">
    <property type="match status" value="1"/>
</dbReference>
<protein>
    <recommendedName>
        <fullName evidence="2">Antitoxin</fullName>
    </recommendedName>
</protein>
<evidence type="ECO:0000313" key="3">
    <source>
        <dbReference type="EMBL" id="OGK43526.1"/>
    </source>
</evidence>
<evidence type="ECO:0000313" key="4">
    <source>
        <dbReference type="Proteomes" id="UP000178040"/>
    </source>
</evidence>
<dbReference type="Gene3D" id="3.40.1620.10">
    <property type="entry name" value="YefM-like domain"/>
    <property type="match status" value="1"/>
</dbReference>
<proteinExistence type="inferred from homology"/>
<dbReference type="AlphaFoldDB" id="A0A1F7IJJ7"/>
<dbReference type="NCBIfam" id="TIGR01552">
    <property type="entry name" value="phd_fam"/>
    <property type="match status" value="1"/>
</dbReference>
<comment type="similarity">
    <text evidence="1 2">Belongs to the phD/YefM antitoxin family.</text>
</comment>
<evidence type="ECO:0000256" key="1">
    <source>
        <dbReference type="ARBA" id="ARBA00009981"/>
    </source>
</evidence>
<dbReference type="InterPro" id="IPR051405">
    <property type="entry name" value="phD/YefM_antitoxin"/>
</dbReference>
<comment type="caution">
    <text evidence="3">The sequence shown here is derived from an EMBL/GenBank/DDBJ whole genome shotgun (WGS) entry which is preliminary data.</text>
</comment>
<name>A0A1F7IJJ7_9BACT</name>
<dbReference type="EMBL" id="MGAI01000048">
    <property type="protein sequence ID" value="OGK43526.1"/>
    <property type="molecule type" value="Genomic_DNA"/>
</dbReference>
<gene>
    <name evidence="3" type="ORF">A3B40_04535</name>
</gene>
<dbReference type="InterPro" id="IPR006442">
    <property type="entry name" value="Antitoxin_Phd/YefM"/>
</dbReference>
<evidence type="ECO:0000256" key="2">
    <source>
        <dbReference type="RuleBase" id="RU362080"/>
    </source>
</evidence>
<dbReference type="PANTHER" id="PTHR33713">
    <property type="entry name" value="ANTITOXIN YAFN-RELATED"/>
    <property type="match status" value="1"/>
</dbReference>
<dbReference type="InterPro" id="IPR036165">
    <property type="entry name" value="YefM-like_sf"/>
</dbReference>
<dbReference type="Proteomes" id="UP000178040">
    <property type="component" value="Unassembled WGS sequence"/>
</dbReference>
<reference evidence="3 4" key="1">
    <citation type="journal article" date="2016" name="Nat. Commun.">
        <title>Thousands of microbial genomes shed light on interconnected biogeochemical processes in an aquifer system.</title>
        <authorList>
            <person name="Anantharaman K."/>
            <person name="Brown C.T."/>
            <person name="Hug L.A."/>
            <person name="Sharon I."/>
            <person name="Castelle C.J."/>
            <person name="Probst A.J."/>
            <person name="Thomas B.C."/>
            <person name="Singh A."/>
            <person name="Wilkins M.J."/>
            <person name="Karaoz U."/>
            <person name="Brodie E.L."/>
            <person name="Williams K.H."/>
            <person name="Hubbard S.S."/>
            <person name="Banfield J.F."/>
        </authorList>
    </citation>
    <scope>NUCLEOTIDE SEQUENCE [LARGE SCALE GENOMIC DNA]</scope>
</reference>
<comment type="function">
    <text evidence="2">Antitoxin component of a type II toxin-antitoxin (TA) system.</text>
</comment>
<dbReference type="SUPFAM" id="SSF143120">
    <property type="entry name" value="YefM-like"/>
    <property type="match status" value="1"/>
</dbReference>
<sequence>MKLRSTLSVTEARKQLFNILEDVSTPGVYYTLTEKGSPKAVILSAEEFDSLIETIEILQDKKLVADIKRAEEAIKKGEYYTWEEVKKKLGFKNKQEFLLRDKDRKKYKTRTKKKK</sequence>
<organism evidence="3 4">
    <name type="scientific">Candidatus Roizmanbacteria bacterium RIFCSPLOWO2_01_FULL_37_16</name>
    <dbReference type="NCBI Taxonomy" id="1802058"/>
    <lineage>
        <taxon>Bacteria</taxon>
        <taxon>Candidatus Roizmaniibacteriota</taxon>
    </lineage>
</organism>
<accession>A0A1F7IJJ7</accession>
<dbReference type="PANTHER" id="PTHR33713:SF6">
    <property type="entry name" value="ANTITOXIN YEFM"/>
    <property type="match status" value="1"/>
</dbReference>
<dbReference type="Pfam" id="PF02604">
    <property type="entry name" value="PhdYeFM_antitox"/>
    <property type="match status" value="1"/>
</dbReference>